<accession>A0A0B4E242</accession>
<sequence>MRSSAEAQVIWLPQDDTSAIVLGTQPDILSTSADRQPTIDTTTSVDADGETFLVFDLGNGQRVELVYPSKTRPAKPLCAFIPLNLEGFGRIESVARLLAALHGRAIPPDTRLTRQQRARLCRMLQAFDGWRHGATQQEIAQVVFRIDPLGRDDWQASSSRHAIKSLLRDARAMIAGGYRTLLRHRRQS</sequence>
<evidence type="ECO:0000313" key="3">
    <source>
        <dbReference type="Proteomes" id="UP000031166"/>
    </source>
</evidence>
<reference evidence="2 3" key="1">
    <citation type="submission" date="2014-12" db="EMBL/GenBank/DDBJ databases">
        <title>Genome sequencing of Brevundimonas nasdae TPW30.</title>
        <authorList>
            <person name="Tan P.W."/>
            <person name="Chan K.-G."/>
        </authorList>
    </citation>
    <scope>NUCLEOTIDE SEQUENCE [LARGE SCALE GENOMIC DNA]</scope>
    <source>
        <strain evidence="2 3">TPW30</strain>
    </source>
</reference>
<evidence type="ECO:0000259" key="1">
    <source>
        <dbReference type="Pfam" id="PF10074"/>
    </source>
</evidence>
<dbReference type="Pfam" id="PF10074">
    <property type="entry name" value="RovC_DNA-bd"/>
    <property type="match status" value="1"/>
</dbReference>
<organism evidence="2 3">
    <name type="scientific">Brevundimonas nasdae</name>
    <dbReference type="NCBI Taxonomy" id="172043"/>
    <lineage>
        <taxon>Bacteria</taxon>
        <taxon>Pseudomonadati</taxon>
        <taxon>Pseudomonadota</taxon>
        <taxon>Alphaproteobacteria</taxon>
        <taxon>Caulobacterales</taxon>
        <taxon>Caulobacteraceae</taxon>
        <taxon>Brevundimonas</taxon>
    </lineage>
</organism>
<protein>
    <recommendedName>
        <fullName evidence="1">T6SS Transcription factor RovC-like DNA binding domain-containing protein</fullName>
    </recommendedName>
</protein>
<feature type="domain" description="T6SS Transcription factor RovC-like DNA binding" evidence="1">
    <location>
        <begin position="81"/>
        <end position="183"/>
    </location>
</feature>
<gene>
    <name evidence="2" type="ORF">RM53_03480</name>
</gene>
<dbReference type="STRING" id="172043.RM53_03480"/>
<dbReference type="AlphaFoldDB" id="A0A0B4E242"/>
<dbReference type="InterPro" id="IPR018754">
    <property type="entry name" value="RovC-like_DNA-bd"/>
</dbReference>
<proteinExistence type="predicted"/>
<comment type="caution">
    <text evidence="2">The sequence shown here is derived from an EMBL/GenBank/DDBJ whole genome shotgun (WGS) entry which is preliminary data.</text>
</comment>
<dbReference type="EMBL" id="JWSY01000004">
    <property type="protein sequence ID" value="KIC60663.1"/>
    <property type="molecule type" value="Genomic_DNA"/>
</dbReference>
<dbReference type="Proteomes" id="UP000031166">
    <property type="component" value="Unassembled WGS sequence"/>
</dbReference>
<dbReference type="RefSeq" id="WP_039244518.1">
    <property type="nucleotide sequence ID" value="NZ_JWSY01000004.1"/>
</dbReference>
<evidence type="ECO:0000313" key="2">
    <source>
        <dbReference type="EMBL" id="KIC60663.1"/>
    </source>
</evidence>
<name>A0A0B4E242_9CAUL</name>